<dbReference type="Proteomes" id="UP000305267">
    <property type="component" value="Unassembled WGS sequence"/>
</dbReference>
<protein>
    <submittedName>
        <fullName evidence="1">Uncharacterized protein</fullName>
    </submittedName>
</protein>
<proteinExistence type="predicted"/>
<gene>
    <name evidence="1" type="ORF">FF100_22015</name>
</gene>
<evidence type="ECO:0000313" key="2">
    <source>
        <dbReference type="Proteomes" id="UP000305267"/>
    </source>
</evidence>
<keyword evidence="2" id="KW-1185">Reference proteome</keyword>
<organism evidence="1 2">
    <name type="scientific">Methylobacterium terricola</name>
    <dbReference type="NCBI Taxonomy" id="2583531"/>
    <lineage>
        <taxon>Bacteria</taxon>
        <taxon>Pseudomonadati</taxon>
        <taxon>Pseudomonadota</taxon>
        <taxon>Alphaproteobacteria</taxon>
        <taxon>Hyphomicrobiales</taxon>
        <taxon>Methylobacteriaceae</taxon>
        <taxon>Methylobacterium</taxon>
    </lineage>
</organism>
<comment type="caution">
    <text evidence="1">The sequence shown here is derived from an EMBL/GenBank/DDBJ whole genome shotgun (WGS) entry which is preliminary data.</text>
</comment>
<reference evidence="1 2" key="1">
    <citation type="submission" date="2019-06" db="EMBL/GenBank/DDBJ databases">
        <title>Genome of Methylobacterium sp. 17Sr1-39.</title>
        <authorList>
            <person name="Seo T."/>
        </authorList>
    </citation>
    <scope>NUCLEOTIDE SEQUENCE [LARGE SCALE GENOMIC DNA]</scope>
    <source>
        <strain evidence="1 2">17Sr1-39</strain>
    </source>
</reference>
<dbReference type="RefSeq" id="WP_139037881.1">
    <property type="nucleotide sequence ID" value="NZ_VDDA01000011.1"/>
</dbReference>
<dbReference type="EMBL" id="VDDA01000011">
    <property type="protein sequence ID" value="TNC10829.1"/>
    <property type="molecule type" value="Genomic_DNA"/>
</dbReference>
<name>A0A5C4LE37_9HYPH</name>
<dbReference type="OrthoDB" id="8175892at2"/>
<evidence type="ECO:0000313" key="1">
    <source>
        <dbReference type="EMBL" id="TNC10829.1"/>
    </source>
</evidence>
<accession>A0A5C4LE37</accession>
<sequence length="702" mass="76342">MQFKTPIQIPPGVVRGATSKSTPNRWYDTSLVRWREGVMAPIGGWTKIDVPLLTSTARTIYGWLSTNEARHVAIGCDAGFYSLWETQLIDITPDRFIPDETTSAVGGFGVGLFGDGDFGTGRDEPEPDDFLTCNLITLDNFGTLLMGMSETDGRLLVFDPRKGPVQRFQEVKAKDGAPPVPRANRSFLVSPERFVIAIGADGNSRRVAWCSREDFTDWDYASLSNTAGNLDLDATSALSTIRSVRDGSLIFSQSEVFLMKFIGGQLVHGFQKISENTSLICPYAVATFNGDAMWMTRSGFKRYSNGVVRDIPCTVMDYLLEDMDPKWARLRTHAVVNNVFDEVTWYYKSKTKVDAPSPIKAIDNTFTDVTLVNGAFPMAASAILGNDIGSQIHVASIGTTPLTQDDVTNGAPSNTANGGWIATAPDGSYLYTPPPADPVYAGASTLAQGTGLSLSYCKPGDLAWISVLTTGLTPYATVGTIEDGWTLEQDISVDGVARARLWSRTLTADYLAGHQAGVFDYPYFVPGSITVAPSLWTGNLTTIAIPQGMTKDTFVKRFAVVLADASTSFSYQRNPLTKSSLVDFSSVCPRDNEGPTVSGWTKVAGNFSFSVNQGAPQISDQFVPGPYPVNITWTGFPYVFIEEHVFELPETRQDSFPYTIANNSGQTSSAEVYITTPNPPPLRPRPNYYNLVNFGGGEGPIL</sequence>
<dbReference type="AlphaFoldDB" id="A0A5C4LE37"/>